<keyword evidence="1" id="KW-0805">Transcription regulation</keyword>
<dbReference type="PANTHER" id="PTHR44688">
    <property type="entry name" value="DNA-BINDING TRANSCRIPTIONAL ACTIVATOR DEVR_DOSR"/>
    <property type="match status" value="1"/>
</dbReference>
<dbReference type="EMBL" id="JAHVJA010000002">
    <property type="protein sequence ID" value="MBY6139096.1"/>
    <property type="molecule type" value="Genomic_DNA"/>
</dbReference>
<dbReference type="Gene3D" id="3.30.450.80">
    <property type="entry name" value="Transcription factor LuxR-like, autoinducer-binding domain"/>
    <property type="match status" value="1"/>
</dbReference>
<dbReference type="SUPFAM" id="SSF75516">
    <property type="entry name" value="Pheromone-binding domain of LuxR-like quorum-sensing transcription factors"/>
    <property type="match status" value="1"/>
</dbReference>
<gene>
    <name evidence="5" type="ORF">KUV26_06555</name>
</gene>
<dbReference type="RefSeq" id="WP_222507762.1">
    <property type="nucleotide sequence ID" value="NZ_JAHVJA010000002.1"/>
</dbReference>
<dbReference type="InterPro" id="IPR016032">
    <property type="entry name" value="Sig_transdc_resp-reg_C-effctor"/>
</dbReference>
<dbReference type="Gene3D" id="1.10.10.10">
    <property type="entry name" value="Winged helix-like DNA-binding domain superfamily/Winged helix DNA-binding domain"/>
    <property type="match status" value="1"/>
</dbReference>
<keyword evidence="3" id="KW-0804">Transcription</keyword>
<dbReference type="Pfam" id="PF03472">
    <property type="entry name" value="Autoind_bind"/>
    <property type="match status" value="1"/>
</dbReference>
<dbReference type="Pfam" id="PF00196">
    <property type="entry name" value="GerE"/>
    <property type="match status" value="1"/>
</dbReference>
<dbReference type="SMART" id="SM00421">
    <property type="entry name" value="HTH_LUXR"/>
    <property type="match status" value="1"/>
</dbReference>
<evidence type="ECO:0000256" key="2">
    <source>
        <dbReference type="ARBA" id="ARBA00023125"/>
    </source>
</evidence>
<evidence type="ECO:0000313" key="6">
    <source>
        <dbReference type="Proteomes" id="UP000766629"/>
    </source>
</evidence>
<dbReference type="PRINTS" id="PR00038">
    <property type="entry name" value="HTHLUXR"/>
</dbReference>
<accession>A0ABS7ND03</accession>
<dbReference type="InterPro" id="IPR000792">
    <property type="entry name" value="Tscrpt_reg_LuxR_C"/>
</dbReference>
<dbReference type="CDD" id="cd06170">
    <property type="entry name" value="LuxR_C_like"/>
    <property type="match status" value="1"/>
</dbReference>
<dbReference type="Proteomes" id="UP000766629">
    <property type="component" value="Unassembled WGS sequence"/>
</dbReference>
<reference evidence="5 6" key="1">
    <citation type="submission" date="2021-06" db="EMBL/GenBank/DDBJ databases">
        <title>50 bacteria genomes isolated from Dapeng, Shenzhen, China.</title>
        <authorList>
            <person name="Zheng W."/>
            <person name="Yu S."/>
            <person name="Huang Y."/>
        </authorList>
    </citation>
    <scope>NUCLEOTIDE SEQUENCE [LARGE SCALE GENOMIC DNA]</scope>
    <source>
        <strain evidence="5 6">DP1N14-2</strain>
    </source>
</reference>
<dbReference type="InterPro" id="IPR036388">
    <property type="entry name" value="WH-like_DNA-bd_sf"/>
</dbReference>
<protein>
    <submittedName>
        <fullName evidence="5">LuxR C-terminal-related transcriptional regulator</fullName>
    </submittedName>
</protein>
<dbReference type="SUPFAM" id="SSF46894">
    <property type="entry name" value="C-terminal effector domain of the bipartite response regulators"/>
    <property type="match status" value="1"/>
</dbReference>
<dbReference type="PROSITE" id="PS50043">
    <property type="entry name" value="HTH_LUXR_2"/>
    <property type="match status" value="1"/>
</dbReference>
<dbReference type="InterPro" id="IPR036693">
    <property type="entry name" value="TF_LuxR_autoind-bd_dom_sf"/>
</dbReference>
<sequence length="244" mass="25653">MKNALIDTLDTLLHPQDPGGRWLAAQQLAREMGVKSILVAQISGPSKHIGWISTDMPAAWMEEYLGEGYMAVDPFLNGLADKPGSMQLDSGVLRRSEAGSKQAWALNHGLKDAGFGGLICSRYGAAGGPGKLVTLAFDCPAETARAAAPLEVQLFSALLASTLGQDDPPAAERYSSPGRPLLTARQQQVLSLLAQGMMTARIAETLGLSEAAVSLHFANARKALGAATREHALALALKQGLISL</sequence>
<evidence type="ECO:0000256" key="3">
    <source>
        <dbReference type="ARBA" id="ARBA00023163"/>
    </source>
</evidence>
<dbReference type="InterPro" id="IPR005143">
    <property type="entry name" value="TF_LuxR_autoind-bd_dom"/>
</dbReference>
<proteinExistence type="predicted"/>
<organism evidence="5 6">
    <name type="scientific">Leisingera daeponensis</name>
    <dbReference type="NCBI Taxonomy" id="405746"/>
    <lineage>
        <taxon>Bacteria</taxon>
        <taxon>Pseudomonadati</taxon>
        <taxon>Pseudomonadota</taxon>
        <taxon>Alphaproteobacteria</taxon>
        <taxon>Rhodobacterales</taxon>
        <taxon>Roseobacteraceae</taxon>
        <taxon>Leisingera</taxon>
    </lineage>
</organism>
<evidence type="ECO:0000256" key="1">
    <source>
        <dbReference type="ARBA" id="ARBA00023015"/>
    </source>
</evidence>
<evidence type="ECO:0000259" key="4">
    <source>
        <dbReference type="PROSITE" id="PS50043"/>
    </source>
</evidence>
<keyword evidence="2" id="KW-0238">DNA-binding</keyword>
<keyword evidence="6" id="KW-1185">Reference proteome</keyword>
<evidence type="ECO:0000313" key="5">
    <source>
        <dbReference type="EMBL" id="MBY6139096.1"/>
    </source>
</evidence>
<name>A0ABS7ND03_9RHOB</name>
<comment type="caution">
    <text evidence="5">The sequence shown here is derived from an EMBL/GenBank/DDBJ whole genome shotgun (WGS) entry which is preliminary data.</text>
</comment>
<dbReference type="PANTHER" id="PTHR44688:SF16">
    <property type="entry name" value="DNA-BINDING TRANSCRIPTIONAL ACTIVATOR DEVR_DOSR"/>
    <property type="match status" value="1"/>
</dbReference>
<feature type="domain" description="HTH luxR-type" evidence="4">
    <location>
        <begin position="175"/>
        <end position="240"/>
    </location>
</feature>